<dbReference type="PANTHER" id="PTHR34448:SF1">
    <property type="entry name" value="BLL6088 PROTEIN"/>
    <property type="match status" value="1"/>
</dbReference>
<gene>
    <name evidence="2" type="ORF">SAMN02745168_2292</name>
</gene>
<dbReference type="Proteomes" id="UP000192790">
    <property type="component" value="Unassembled WGS sequence"/>
</dbReference>
<dbReference type="OrthoDB" id="9803993at2"/>
<dbReference type="InterPro" id="IPR058739">
    <property type="entry name" value="NicX"/>
</dbReference>
<sequence length="356" mass="38937">MKASTQPSSHTYYLNWEVQQAARKIIREIMLVQPGETVLITTDTTSDERVVHATAGAAMEVGAYPIVMQYPASLEKAIMIEPTPPVLAAIKAADVWIEYDYQLFYTRGWKQAMDAGTRQLTAAAMDVDMLINVIGRYDHKKIVALGNRICDLTNAAKKMRITSPAGTDLSCLCEGRLCRQSGTVADEKGVSVMLGGQTSFCPIEDTINGTLVFDGGLFPPQEIGVMRNKVILTVEKGVVTKIEGEGREAHLFRKWMASWNDEKMYWLAHISCGFNPGVLEPTGRIEEDERIFGCVEVGLGTQGEGLGGKSWVAANHTDGMVLNPSIYLDDVAMEKDGFYVEPGLVAICKDLGVAGY</sequence>
<dbReference type="InterPro" id="IPR052170">
    <property type="entry name" value="M29_Exopeptidase"/>
</dbReference>
<dbReference type="RefSeq" id="WP_084234955.1">
    <property type="nucleotide sequence ID" value="NZ_FWXW01000005.1"/>
</dbReference>
<dbReference type="STRING" id="1122930.SAMN02745168_2292"/>
<name>A0A1W2BLV2_9FIRM</name>
<evidence type="ECO:0000313" key="2">
    <source>
        <dbReference type="EMBL" id="SMC73763.1"/>
    </source>
</evidence>
<proteinExistence type="predicted"/>
<keyword evidence="3" id="KW-1185">Reference proteome</keyword>
<dbReference type="PANTHER" id="PTHR34448">
    <property type="entry name" value="AMINOPEPTIDASE"/>
    <property type="match status" value="1"/>
</dbReference>
<dbReference type="AlphaFoldDB" id="A0A1W2BLV2"/>
<reference evidence="2 3" key="1">
    <citation type="submission" date="2017-04" db="EMBL/GenBank/DDBJ databases">
        <authorList>
            <person name="Afonso C.L."/>
            <person name="Miller P.J."/>
            <person name="Scott M.A."/>
            <person name="Spackman E."/>
            <person name="Goraichik I."/>
            <person name="Dimitrov K.M."/>
            <person name="Suarez D.L."/>
            <person name="Swayne D.E."/>
        </authorList>
    </citation>
    <scope>NUCLEOTIDE SEQUENCE [LARGE SCALE GENOMIC DNA]</scope>
    <source>
        <strain evidence="2 3">DSM 12816</strain>
    </source>
</reference>
<dbReference type="EMBL" id="FWXW01000005">
    <property type="protein sequence ID" value="SMC73763.1"/>
    <property type="molecule type" value="Genomic_DNA"/>
</dbReference>
<organism evidence="2 3">
    <name type="scientific">Papillibacter cinnamivorans DSM 12816</name>
    <dbReference type="NCBI Taxonomy" id="1122930"/>
    <lineage>
        <taxon>Bacteria</taxon>
        <taxon>Bacillati</taxon>
        <taxon>Bacillota</taxon>
        <taxon>Clostridia</taxon>
        <taxon>Eubacteriales</taxon>
        <taxon>Oscillospiraceae</taxon>
        <taxon>Papillibacter</taxon>
    </lineage>
</organism>
<dbReference type="Pfam" id="PF26233">
    <property type="entry name" value="NicX"/>
    <property type="match status" value="1"/>
</dbReference>
<evidence type="ECO:0000256" key="1">
    <source>
        <dbReference type="ARBA" id="ARBA00022723"/>
    </source>
</evidence>
<keyword evidence="2" id="KW-0031">Aminopeptidase</keyword>
<evidence type="ECO:0000313" key="3">
    <source>
        <dbReference type="Proteomes" id="UP000192790"/>
    </source>
</evidence>
<keyword evidence="1" id="KW-0479">Metal-binding</keyword>
<dbReference type="SUPFAM" id="SSF144052">
    <property type="entry name" value="Thermophilic metalloprotease-like"/>
    <property type="match status" value="1"/>
</dbReference>
<protein>
    <submittedName>
        <fullName evidence="2">Leucyl aminopeptidase (Aminopeptidase T)</fullName>
    </submittedName>
</protein>
<dbReference type="GO" id="GO:0046872">
    <property type="term" value="F:metal ion binding"/>
    <property type="evidence" value="ECO:0007669"/>
    <property type="project" value="UniProtKB-KW"/>
</dbReference>
<keyword evidence="2" id="KW-0645">Protease</keyword>
<dbReference type="GO" id="GO:0004177">
    <property type="term" value="F:aminopeptidase activity"/>
    <property type="evidence" value="ECO:0007669"/>
    <property type="project" value="UniProtKB-KW"/>
</dbReference>
<keyword evidence="2" id="KW-0378">Hydrolase</keyword>
<accession>A0A1W2BLV2</accession>